<dbReference type="GO" id="GO:0051287">
    <property type="term" value="F:NAD binding"/>
    <property type="evidence" value="ECO:0007669"/>
    <property type="project" value="InterPro"/>
</dbReference>
<name>A0A1N6M9V2_9VIBR</name>
<evidence type="ECO:0000256" key="2">
    <source>
        <dbReference type="ARBA" id="ARBA00023002"/>
    </source>
</evidence>
<reference evidence="7" key="2">
    <citation type="submission" date="2019-11" db="EMBL/GenBank/DDBJ databases">
        <authorList>
            <person name="January G."/>
            <person name="Bunk B."/>
        </authorList>
    </citation>
    <scope>NUCLEOTIDE SEQUENCE</scope>
    <source>
        <strain evidence="7">3.6</strain>
    </source>
</reference>
<dbReference type="RefSeq" id="WP_074374632.1">
    <property type="nucleotide sequence ID" value="NZ_AP024907.1"/>
</dbReference>
<dbReference type="Gene3D" id="3.40.50.720">
    <property type="entry name" value="NAD(P)-binding Rossmann-like Domain"/>
    <property type="match status" value="2"/>
</dbReference>
<dbReference type="InterPro" id="IPR006139">
    <property type="entry name" value="D-isomer_2_OHA_DH_cat_dom"/>
</dbReference>
<reference evidence="8 9" key="1">
    <citation type="submission" date="2016-12" db="EMBL/GenBank/DDBJ databases">
        <authorList>
            <person name="Song W.-J."/>
            <person name="Kurnit D.M."/>
        </authorList>
    </citation>
    <scope>NUCLEOTIDE SEQUENCE [LARGE SCALE GENOMIC DNA]</scope>
    <source>
        <strain evidence="8 9">CECT 9026</strain>
    </source>
</reference>
<dbReference type="FunFam" id="3.40.50.720:FF:000041">
    <property type="entry name" value="D-3-phosphoglycerate dehydrogenase"/>
    <property type="match status" value="1"/>
</dbReference>
<keyword evidence="3" id="KW-0520">NAD</keyword>
<dbReference type="SUPFAM" id="SSF52283">
    <property type="entry name" value="Formate/glycerate dehydrogenase catalytic domain-like"/>
    <property type="match status" value="1"/>
</dbReference>
<evidence type="ECO:0000256" key="4">
    <source>
        <dbReference type="RuleBase" id="RU003719"/>
    </source>
</evidence>
<evidence type="ECO:0000313" key="9">
    <source>
        <dbReference type="Proteomes" id="UP000184774"/>
    </source>
</evidence>
<evidence type="ECO:0000259" key="6">
    <source>
        <dbReference type="Pfam" id="PF02826"/>
    </source>
</evidence>
<dbReference type="OrthoDB" id="9805416at2"/>
<keyword evidence="2 4" id="KW-0560">Oxidoreductase</keyword>
<evidence type="ECO:0000313" key="7">
    <source>
        <dbReference type="EMBL" id="QMV15995.1"/>
    </source>
</evidence>
<dbReference type="GO" id="GO:0004617">
    <property type="term" value="F:phosphoglycerate dehydrogenase activity"/>
    <property type="evidence" value="ECO:0007669"/>
    <property type="project" value="UniProtKB-ARBA"/>
</dbReference>
<proteinExistence type="inferred from homology"/>
<gene>
    <name evidence="8" type="primary">yoaD_2</name>
    <name evidence="7" type="synonym">yoaD_1</name>
    <name evidence="8" type="ORF">VSP9026_03963</name>
    <name evidence="7" type="ORF">Vspart_03369</name>
</gene>
<dbReference type="GO" id="GO:0006564">
    <property type="term" value="P:L-serine biosynthetic process"/>
    <property type="evidence" value="ECO:0007669"/>
    <property type="project" value="UniProtKB-ARBA"/>
</dbReference>
<evidence type="ECO:0000313" key="10">
    <source>
        <dbReference type="Proteomes" id="UP000515264"/>
    </source>
</evidence>
<dbReference type="EMBL" id="FSSB01000028">
    <property type="protein sequence ID" value="SIO96181.1"/>
    <property type="molecule type" value="Genomic_DNA"/>
</dbReference>
<dbReference type="PANTHER" id="PTHR42789">
    <property type="entry name" value="D-ISOMER SPECIFIC 2-HYDROXYACID DEHYDROGENASE FAMILY PROTEIN (AFU_ORTHOLOGUE AFUA_6G10090)"/>
    <property type="match status" value="1"/>
</dbReference>
<dbReference type="Proteomes" id="UP000184774">
    <property type="component" value="Unassembled WGS sequence"/>
</dbReference>
<accession>A0A1N6M9V2</accession>
<dbReference type="EC" id="1.1.1.-" evidence="7 8"/>
<evidence type="ECO:0000259" key="5">
    <source>
        <dbReference type="Pfam" id="PF00389"/>
    </source>
</evidence>
<dbReference type="EMBL" id="CP046268">
    <property type="protein sequence ID" value="QMV15995.1"/>
    <property type="molecule type" value="Genomic_DNA"/>
</dbReference>
<dbReference type="AlphaFoldDB" id="A0A1N6M9V2"/>
<protein>
    <submittedName>
        <fullName evidence="7 8">2-hydroxyacid dehydrogenase YoaD</fullName>
        <ecNumber evidence="7 8">1.1.1.-</ecNumber>
    </submittedName>
</protein>
<dbReference type="SUPFAM" id="SSF51735">
    <property type="entry name" value="NAD(P)-binding Rossmann-fold domains"/>
    <property type="match status" value="1"/>
</dbReference>
<organism evidence="8 9">
    <name type="scientific">Vibrio spartinae</name>
    <dbReference type="NCBI Taxonomy" id="1918945"/>
    <lineage>
        <taxon>Bacteria</taxon>
        <taxon>Pseudomonadati</taxon>
        <taxon>Pseudomonadota</taxon>
        <taxon>Gammaproteobacteria</taxon>
        <taxon>Vibrionales</taxon>
        <taxon>Vibrionaceae</taxon>
        <taxon>Vibrio</taxon>
    </lineage>
</organism>
<keyword evidence="10" id="KW-1185">Reference proteome</keyword>
<feature type="domain" description="D-isomer specific 2-hydroxyacid dehydrogenase NAD-binding" evidence="6">
    <location>
        <begin position="110"/>
        <end position="309"/>
    </location>
</feature>
<dbReference type="Pfam" id="PF00389">
    <property type="entry name" value="2-Hacid_dh"/>
    <property type="match status" value="1"/>
</dbReference>
<dbReference type="InterPro" id="IPR050857">
    <property type="entry name" value="D-2-hydroxyacid_DH"/>
</dbReference>
<dbReference type="CDD" id="cd12171">
    <property type="entry name" value="2-Hacid_dh_10"/>
    <property type="match status" value="1"/>
</dbReference>
<evidence type="ECO:0000313" key="8">
    <source>
        <dbReference type="EMBL" id="SIO96181.1"/>
    </source>
</evidence>
<dbReference type="PANTHER" id="PTHR42789:SF1">
    <property type="entry name" value="D-ISOMER SPECIFIC 2-HYDROXYACID DEHYDROGENASE FAMILY PROTEIN (AFU_ORTHOLOGUE AFUA_6G10090)"/>
    <property type="match status" value="1"/>
</dbReference>
<reference evidence="7 10" key="3">
    <citation type="journal article" date="2020" name="J. Nat. Prod.">
        <title>Genomics-Metabolomics Profiling Disclosed Marine Vibrio spartinae 3.6 as a Producer of a New Branched Side Chain Prodigiosin.</title>
        <authorList>
            <person name="Vitale G.A."/>
            <person name="Sciarretta M."/>
            <person name="Palma Esposito F."/>
            <person name="January G.G."/>
            <person name="Giaccio M."/>
            <person name="Bunk B."/>
            <person name="Sproer C."/>
            <person name="Bajerski F."/>
            <person name="Power D."/>
            <person name="Festa C."/>
            <person name="Monti M.C."/>
            <person name="D'Auria M.V."/>
            <person name="de Pascale D."/>
        </authorList>
    </citation>
    <scope>NUCLEOTIDE SEQUENCE [LARGE SCALE GENOMIC DNA]</scope>
    <source>
        <strain evidence="7 10">3.6</strain>
    </source>
</reference>
<dbReference type="InterPro" id="IPR006140">
    <property type="entry name" value="D-isomer_DH_NAD-bd"/>
</dbReference>
<dbReference type="Pfam" id="PF02826">
    <property type="entry name" value="2-Hacid_dh_C"/>
    <property type="match status" value="1"/>
</dbReference>
<feature type="domain" description="D-isomer specific 2-hydroxyacid dehydrogenase catalytic" evidence="5">
    <location>
        <begin position="9"/>
        <end position="339"/>
    </location>
</feature>
<dbReference type="GO" id="GO:0047545">
    <property type="term" value="F:(S)-2-hydroxyglutarate dehydrogenase activity"/>
    <property type="evidence" value="ECO:0007669"/>
    <property type="project" value="UniProtKB-ARBA"/>
</dbReference>
<dbReference type="InterPro" id="IPR036291">
    <property type="entry name" value="NAD(P)-bd_dom_sf"/>
</dbReference>
<evidence type="ECO:0000256" key="1">
    <source>
        <dbReference type="ARBA" id="ARBA00005854"/>
    </source>
</evidence>
<comment type="similarity">
    <text evidence="1 4">Belongs to the D-isomer specific 2-hydroxyacid dehydrogenase family.</text>
</comment>
<dbReference type="Proteomes" id="UP000515264">
    <property type="component" value="Chromosome 1"/>
</dbReference>
<sequence length="341" mass="37681">MKILFTAEHDNNLDKLKELGDVIISGWALGDPKLTEDELIELAKDCDIIITSYDDITEKVIVACEQLKLIACTRATPVNVDCKAATKRNIPVIYTPGRNSDATAELTIAHMLCVARNIPQAYMALKNGEYTDANRADLSGDGVQKDAIWDVTSDSPYEVFKGFELHGKTLGIIGYGSIGRRVGRIARGFGMALAIYDPFLSAVDVNEPGVKIVSLDELLCHSDFVTLHLKVSESTIGFLNQERIGMMKESAFLINTSRAAVLDEEAVIEALRENRIKGAGFDVYAHEPIHADHPYIKELNNVTITPHIAGATVEVLTNHTNMIIDDINRFLKNEPMLHQYN</sequence>
<evidence type="ECO:0000256" key="3">
    <source>
        <dbReference type="ARBA" id="ARBA00023027"/>
    </source>
</evidence>